<sequence>MVLIPLLRGCVQLLALPVYVLSYLGLWDFLCKSAFPFFMARISKVYNRKLHKEKRQLFSNLQEFAGPSGRLTVLEIGTGSGANFQFYPPGCRVICTEPNPKFEKYLRQSVAENPHLQMEGFVAAPGEDLRPVPDGSVDVVVCTLVLCSVPSVQAVLEEVLRVLRPGGAFYFMEHVAADRSSWNYFWQQICYPTWKLLGDGCSLTRETWKDLENAKFSDLNLRHIMAPLMLSFVHPHILGYAVK</sequence>
<dbReference type="KEGG" id="vko:123019338"/>
<dbReference type="Gene3D" id="3.40.50.150">
    <property type="entry name" value="Vaccinia Virus protein VP39"/>
    <property type="match status" value="1"/>
</dbReference>
<dbReference type="OMA" id="PLWYYFG"/>
<dbReference type="GO" id="GO:0008757">
    <property type="term" value="F:S-adenosylmethionine-dependent methyltransferase activity"/>
    <property type="evidence" value="ECO:0007669"/>
    <property type="project" value="InterPro"/>
</dbReference>
<dbReference type="InterPro" id="IPR029063">
    <property type="entry name" value="SAM-dependent_MTases_sf"/>
</dbReference>
<dbReference type="RefSeq" id="XP_044278113.1">
    <property type="nucleotide sequence ID" value="XM_044422178.1"/>
</dbReference>
<dbReference type="FunFam" id="3.40.50.150:FF:000269">
    <property type="entry name" value="Methyltransferase-like protein 7A"/>
    <property type="match status" value="1"/>
</dbReference>
<organism evidence="2 3">
    <name type="scientific">Varanus komodoensis</name>
    <name type="common">Komodo dragon</name>
    <dbReference type="NCBI Taxonomy" id="61221"/>
    <lineage>
        <taxon>Eukaryota</taxon>
        <taxon>Metazoa</taxon>
        <taxon>Chordata</taxon>
        <taxon>Craniata</taxon>
        <taxon>Vertebrata</taxon>
        <taxon>Euteleostomi</taxon>
        <taxon>Lepidosauria</taxon>
        <taxon>Squamata</taxon>
        <taxon>Bifurcata</taxon>
        <taxon>Unidentata</taxon>
        <taxon>Episquamata</taxon>
        <taxon>Toxicofera</taxon>
        <taxon>Anguimorpha</taxon>
        <taxon>Paleoanguimorpha</taxon>
        <taxon>Varanoidea</taxon>
        <taxon>Varanidae</taxon>
        <taxon>Varanus</taxon>
    </lineage>
</organism>
<reference evidence="2" key="2">
    <citation type="submission" date="2025-09" db="UniProtKB">
        <authorList>
            <consortium name="Ensembl"/>
        </authorList>
    </citation>
    <scope>IDENTIFICATION</scope>
</reference>
<proteinExistence type="predicted"/>
<gene>
    <name evidence="2" type="primary">LOC123019338</name>
</gene>
<feature type="domain" description="Methyltransferase type 11" evidence="1">
    <location>
        <begin position="74"/>
        <end position="171"/>
    </location>
</feature>
<dbReference type="OrthoDB" id="416496at2759"/>
<name>A0A8D2IZ65_VARKO</name>
<reference evidence="2" key="1">
    <citation type="submission" date="2025-08" db="UniProtKB">
        <authorList>
            <consortium name="Ensembl"/>
        </authorList>
    </citation>
    <scope>IDENTIFICATION</scope>
</reference>
<evidence type="ECO:0000259" key="1">
    <source>
        <dbReference type="Pfam" id="PF08241"/>
    </source>
</evidence>
<evidence type="ECO:0000313" key="2">
    <source>
        <dbReference type="Ensembl" id="ENSVKKP00000001491.1"/>
    </source>
</evidence>
<protein>
    <submittedName>
        <fullName evidence="2">Methyltransferase like 7A</fullName>
    </submittedName>
</protein>
<keyword evidence="3" id="KW-1185">Reference proteome</keyword>
<evidence type="ECO:0000313" key="3">
    <source>
        <dbReference type="Proteomes" id="UP000694545"/>
    </source>
</evidence>
<dbReference type="InterPro" id="IPR013216">
    <property type="entry name" value="Methyltransf_11"/>
</dbReference>
<dbReference type="InterPro" id="IPR052356">
    <property type="entry name" value="Thiol_S-MT"/>
</dbReference>
<dbReference type="PANTHER" id="PTHR45036">
    <property type="entry name" value="METHYLTRANSFERASE LIKE 7B"/>
    <property type="match status" value="1"/>
</dbReference>
<accession>A0A8D2IZ65</accession>
<dbReference type="Proteomes" id="UP000694545">
    <property type="component" value="Unplaced"/>
</dbReference>
<dbReference type="GeneID" id="123019338"/>
<dbReference type="CDD" id="cd02440">
    <property type="entry name" value="AdoMet_MTases"/>
    <property type="match status" value="1"/>
</dbReference>
<dbReference type="Ensembl" id="ENSVKKT00000001544.1">
    <property type="protein sequence ID" value="ENSVKKP00000001491.1"/>
    <property type="gene ID" value="ENSVKKG00000001239.1"/>
</dbReference>
<dbReference type="AlphaFoldDB" id="A0A8D2IZ65"/>
<dbReference type="PANTHER" id="PTHR45036:SF1">
    <property type="entry name" value="METHYLTRANSFERASE LIKE 7A"/>
    <property type="match status" value="1"/>
</dbReference>
<dbReference type="SUPFAM" id="SSF53335">
    <property type="entry name" value="S-adenosyl-L-methionine-dependent methyltransferases"/>
    <property type="match status" value="1"/>
</dbReference>
<dbReference type="Pfam" id="PF08241">
    <property type="entry name" value="Methyltransf_11"/>
    <property type="match status" value="1"/>
</dbReference>